<accession>A0A151H8Q1</accession>
<organism evidence="2 3">
    <name type="scientific">Toxoplasma gondii TgCatPRC2</name>
    <dbReference type="NCBI Taxonomy" id="1130821"/>
    <lineage>
        <taxon>Eukaryota</taxon>
        <taxon>Sar</taxon>
        <taxon>Alveolata</taxon>
        <taxon>Apicomplexa</taxon>
        <taxon>Conoidasida</taxon>
        <taxon>Coccidia</taxon>
        <taxon>Eucoccidiorida</taxon>
        <taxon>Eimeriorina</taxon>
        <taxon>Sarcocystidae</taxon>
        <taxon>Toxoplasma</taxon>
    </lineage>
</organism>
<sequence>MWAKIVKGELRIAPRATTVSDGVQEMLALLHAPELLGDSGHDDSVQMKDKQREEELLARYAPLVLRADPTSGKKKGKQKKNGEPPRGALSFCKGTNSTERESAH</sequence>
<keyword evidence="2" id="KW-0675">Receptor</keyword>
<feature type="region of interest" description="Disordered" evidence="1">
    <location>
        <begin position="59"/>
        <end position="104"/>
    </location>
</feature>
<evidence type="ECO:0000313" key="3">
    <source>
        <dbReference type="Proteomes" id="UP000075225"/>
    </source>
</evidence>
<protein>
    <submittedName>
        <fullName evidence="2">Putative TGF beta receptor associated-like protein</fullName>
    </submittedName>
</protein>
<dbReference type="AlphaFoldDB" id="A0A151H8Q1"/>
<dbReference type="VEuPathDB" id="ToxoDB:TGPRC2_425820"/>
<reference evidence="3" key="1">
    <citation type="submission" date="2016-03" db="EMBL/GenBank/DDBJ databases">
        <authorList>
            <person name="Sibley D."/>
            <person name="Venepally P."/>
            <person name="Karamycheva S."/>
            <person name="Hadjithomas M."/>
            <person name="Khan A."/>
            <person name="Brunk B."/>
            <person name="Roos D."/>
            <person name="Caler E."/>
            <person name="Lorenzi H."/>
        </authorList>
    </citation>
    <scope>NUCLEOTIDE SEQUENCE [LARGE SCALE GENOMIC DNA]</scope>
    <source>
        <strain evidence="3">TgCatPRC2</strain>
    </source>
</reference>
<dbReference type="EMBL" id="AHZP02001901">
    <property type="protein sequence ID" value="KYK65694.1"/>
    <property type="molecule type" value="Genomic_DNA"/>
</dbReference>
<dbReference type="Proteomes" id="UP000075225">
    <property type="component" value="Unassembled WGS sequence"/>
</dbReference>
<gene>
    <name evidence="2" type="ORF">TGPRC2_425820</name>
</gene>
<name>A0A151H8Q1_TOXGO</name>
<evidence type="ECO:0000256" key="1">
    <source>
        <dbReference type="SAM" id="MobiDB-lite"/>
    </source>
</evidence>
<evidence type="ECO:0000313" key="2">
    <source>
        <dbReference type="EMBL" id="KYK65694.1"/>
    </source>
</evidence>
<proteinExistence type="predicted"/>
<comment type="caution">
    <text evidence="2">The sequence shown here is derived from an EMBL/GenBank/DDBJ whole genome shotgun (WGS) entry which is preliminary data.</text>
</comment>